<dbReference type="InterPro" id="IPR022485">
    <property type="entry name" value="SHCHC_synthase_MenH"/>
</dbReference>
<keyword evidence="2 3" id="KW-0456">Lyase</keyword>
<keyword evidence="5" id="KW-0378">Hydrolase</keyword>
<keyword evidence="1 3" id="KW-0474">Menaquinone biosynthesis</keyword>
<name>A0A239ZS84_9STAP</name>
<dbReference type="PRINTS" id="PR00111">
    <property type="entry name" value="ABHYDROLASE"/>
</dbReference>
<feature type="domain" description="AB hydrolase-1" evidence="4">
    <location>
        <begin position="14"/>
        <end position="249"/>
    </location>
</feature>
<sequence length="273" mass="31000">MLTHYVNDIDHNKPTVILLHGFISDHTTFHLIIDNIYKQNINVITIDLPGHGKDHSTHDVTWDMAYISKEIVEIIDYYKLSNVYLHGYSMGGRVALSVAVEYPNKLNGLILESASPGISNLNEKLNRIELDNIRAEKIKSIGIEAFVDEWSKMPLFDSQLSLSDVEKNRIKQMRLSQSPEGLAKSLTDYGTGNQPSNWKALHQLNIPTCILVGEYDEKFINIGQKMKQYINNSEFHIVNRAGHTIHVEQPEKFDTIIIDFILGGKLCQDNGKL</sequence>
<comment type="function">
    <text evidence="3">Catalyzes a proton abstraction reaction that results in 2,5-elimination of pyruvate from 2-succinyl-5-enolpyruvyl-6-hydroxy-3-cyclohexene-1-carboxylate (SEPHCHC) and the formation of 2-succinyl-6-hydroxy-2,4-cyclohexadiene-1-carboxylate (SHCHC).</text>
</comment>
<dbReference type="PRINTS" id="PR00412">
    <property type="entry name" value="EPOXHYDRLASE"/>
</dbReference>
<dbReference type="HAMAP" id="MF_01660">
    <property type="entry name" value="MenH"/>
    <property type="match status" value="1"/>
</dbReference>
<dbReference type="UniPathway" id="UPA00079"/>
<dbReference type="GO" id="GO:0009234">
    <property type="term" value="P:menaquinone biosynthetic process"/>
    <property type="evidence" value="ECO:0007669"/>
    <property type="project" value="UniProtKB-UniRule"/>
</dbReference>
<evidence type="ECO:0000256" key="3">
    <source>
        <dbReference type="HAMAP-Rule" id="MF_01660"/>
    </source>
</evidence>
<reference evidence="5 6" key="1">
    <citation type="submission" date="2017-06" db="EMBL/GenBank/DDBJ databases">
        <authorList>
            <consortium name="Pathogen Informatics"/>
        </authorList>
    </citation>
    <scope>NUCLEOTIDE SEQUENCE [LARGE SCALE GENOMIC DNA]</scope>
    <source>
        <strain evidence="5 6">NCTC13839</strain>
    </source>
</reference>
<comment type="pathway">
    <text evidence="3">Quinol/quinone metabolism; 1,4-dihydroxy-2-naphthoate biosynthesis; 1,4-dihydroxy-2-naphthoate from chorismate: step 3/7.</text>
</comment>
<dbReference type="Proteomes" id="UP000242084">
    <property type="component" value="Chromosome 1"/>
</dbReference>
<dbReference type="Pfam" id="PF00561">
    <property type="entry name" value="Abhydrolase_1"/>
    <property type="match status" value="1"/>
</dbReference>
<comment type="pathway">
    <text evidence="3">Quinol/quinone metabolism; menaquinone biosynthesis.</text>
</comment>
<dbReference type="AlphaFoldDB" id="A0A239ZS84"/>
<dbReference type="Gene3D" id="3.40.50.1820">
    <property type="entry name" value="alpha/beta hydrolase"/>
    <property type="match status" value="1"/>
</dbReference>
<protein>
    <recommendedName>
        <fullName evidence="3">Putative 2-succinyl-6-hydroxy-2,4-cyclohexadiene-1-carboxylate synthase</fullName>
        <shortName evidence="3">SHCHC synthase</shortName>
        <ecNumber evidence="3">4.2.99.20</ecNumber>
    </recommendedName>
</protein>
<gene>
    <name evidence="3 5" type="primary">menH</name>
    <name evidence="5" type="ORF">SAMEA4384403_01818</name>
</gene>
<dbReference type="PANTHER" id="PTHR42916">
    <property type="entry name" value="2-SUCCINYL-5-ENOLPYRUVYL-6-HYDROXY-3-CYCLOHEXENE-1-CARBOXYLATE SYNTHASE"/>
    <property type="match status" value="1"/>
</dbReference>
<dbReference type="InterPro" id="IPR000639">
    <property type="entry name" value="Epox_hydrolase-like"/>
</dbReference>
<evidence type="ECO:0000256" key="1">
    <source>
        <dbReference type="ARBA" id="ARBA00022428"/>
    </source>
</evidence>
<evidence type="ECO:0000259" key="4">
    <source>
        <dbReference type="Pfam" id="PF00561"/>
    </source>
</evidence>
<dbReference type="GO" id="GO:0016787">
    <property type="term" value="F:hydrolase activity"/>
    <property type="evidence" value="ECO:0007669"/>
    <property type="project" value="UniProtKB-KW"/>
</dbReference>
<dbReference type="GO" id="GO:0070205">
    <property type="term" value="F:2-succinyl-6-hydroxy-2,4-cyclohexadiene-1-carboxylate synthase activity"/>
    <property type="evidence" value="ECO:0007669"/>
    <property type="project" value="UniProtKB-UniRule"/>
</dbReference>
<dbReference type="PANTHER" id="PTHR42916:SF1">
    <property type="entry name" value="PROTEIN PHYLLO, CHLOROPLASTIC"/>
    <property type="match status" value="1"/>
</dbReference>
<comment type="similarity">
    <text evidence="3">Belongs to the AB hydrolase superfamily. MenH family.</text>
</comment>
<dbReference type="EMBL" id="LT906462">
    <property type="protein sequence ID" value="SNV73648.1"/>
    <property type="molecule type" value="Genomic_DNA"/>
</dbReference>
<proteinExistence type="inferred from homology"/>
<keyword evidence="6" id="KW-1185">Reference proteome</keyword>
<dbReference type="KEGG" id="sste:SAMEA4384403_1818"/>
<evidence type="ECO:0000313" key="5">
    <source>
        <dbReference type="EMBL" id="SNV73648.1"/>
    </source>
</evidence>
<evidence type="ECO:0000256" key="2">
    <source>
        <dbReference type="ARBA" id="ARBA00023239"/>
    </source>
</evidence>
<comment type="subunit">
    <text evidence="3">Monomer.</text>
</comment>
<dbReference type="SUPFAM" id="SSF53474">
    <property type="entry name" value="alpha/beta-Hydrolases"/>
    <property type="match status" value="1"/>
</dbReference>
<dbReference type="EC" id="4.2.99.20" evidence="3"/>
<evidence type="ECO:0000313" key="6">
    <source>
        <dbReference type="Proteomes" id="UP000242084"/>
    </source>
</evidence>
<dbReference type="RefSeq" id="WP_095088801.1">
    <property type="nucleotide sequence ID" value="NZ_BMDM01000014.1"/>
</dbReference>
<dbReference type="UniPathway" id="UPA01057">
    <property type="reaction ID" value="UER00900"/>
</dbReference>
<accession>A0A239ZS84</accession>
<dbReference type="OrthoDB" id="9808398at2"/>
<organism evidence="5 6">
    <name type="scientific">Mammaliicoccus stepanovicii</name>
    <dbReference type="NCBI Taxonomy" id="643214"/>
    <lineage>
        <taxon>Bacteria</taxon>
        <taxon>Bacillati</taxon>
        <taxon>Bacillota</taxon>
        <taxon>Bacilli</taxon>
        <taxon>Bacillales</taxon>
        <taxon>Staphylococcaceae</taxon>
        <taxon>Mammaliicoccus</taxon>
    </lineage>
</organism>
<dbReference type="NCBIfam" id="TIGR03695">
    <property type="entry name" value="menH_SHCHC"/>
    <property type="match status" value="1"/>
</dbReference>
<dbReference type="InterPro" id="IPR029058">
    <property type="entry name" value="AB_hydrolase_fold"/>
</dbReference>
<comment type="catalytic activity">
    <reaction evidence="3">
        <text>5-enolpyruvoyl-6-hydroxy-2-succinyl-cyclohex-3-ene-1-carboxylate = (1R,6R)-6-hydroxy-2-succinyl-cyclohexa-2,4-diene-1-carboxylate + pyruvate</text>
        <dbReference type="Rhea" id="RHEA:25597"/>
        <dbReference type="ChEBI" id="CHEBI:15361"/>
        <dbReference type="ChEBI" id="CHEBI:58689"/>
        <dbReference type="ChEBI" id="CHEBI:58818"/>
        <dbReference type="EC" id="4.2.99.20"/>
    </reaction>
</comment>
<dbReference type="InterPro" id="IPR000073">
    <property type="entry name" value="AB_hydrolase_1"/>
</dbReference>